<evidence type="ECO:0000313" key="16">
    <source>
        <dbReference type="Proteomes" id="UP000009061"/>
    </source>
</evidence>
<dbReference type="AlphaFoldDB" id="H6Q4F5"/>
<dbReference type="OrthoDB" id="1645589at2"/>
<evidence type="ECO:0000256" key="13">
    <source>
        <dbReference type="PIRSR" id="PIRSR001461-2"/>
    </source>
</evidence>
<evidence type="ECO:0000256" key="1">
    <source>
        <dbReference type="ARBA" id="ARBA00001782"/>
    </source>
</evidence>
<dbReference type="PROSITE" id="PS01085">
    <property type="entry name" value="RIBUL_P_3_EPIMER_1"/>
    <property type="match status" value="1"/>
</dbReference>
<evidence type="ECO:0000256" key="9">
    <source>
        <dbReference type="ARBA" id="ARBA00023235"/>
    </source>
</evidence>
<evidence type="ECO:0000256" key="8">
    <source>
        <dbReference type="ARBA" id="ARBA00022723"/>
    </source>
</evidence>
<comment type="similarity">
    <text evidence="6 10 11">Belongs to the ribulose-phosphate 3-epimerase family.</text>
</comment>
<evidence type="ECO:0000256" key="14">
    <source>
        <dbReference type="PIRSR" id="PIRSR001461-3"/>
    </source>
</evidence>
<feature type="binding site" evidence="10">
    <location>
        <begin position="183"/>
        <end position="185"/>
    </location>
    <ligand>
        <name>substrate</name>
    </ligand>
</feature>
<dbReference type="EMBL" id="CP003315">
    <property type="protein sequence ID" value="AFA41015.1"/>
    <property type="molecule type" value="Genomic_DNA"/>
</dbReference>
<feature type="binding site" evidence="10 14">
    <location>
        <position position="13"/>
    </location>
    <ligand>
        <name>substrate</name>
    </ligand>
</feature>
<keyword evidence="9 10" id="KW-0413">Isomerase</keyword>
<protein>
    <recommendedName>
        <fullName evidence="7 10">Ribulose-phosphate 3-epimerase</fullName>
        <ecNumber evidence="7 10">5.1.3.1</ecNumber>
    </recommendedName>
</protein>
<name>H6Q4F5_WIGGL</name>
<dbReference type="RefSeq" id="WP_014353954.1">
    <property type="nucleotide sequence ID" value="NC_016893.1"/>
</dbReference>
<dbReference type="Pfam" id="PF00834">
    <property type="entry name" value="Ribul_P_3_epim"/>
    <property type="match status" value="1"/>
</dbReference>
<dbReference type="NCBIfam" id="NF004076">
    <property type="entry name" value="PRK05581.1-4"/>
    <property type="match status" value="1"/>
</dbReference>
<dbReference type="InterPro" id="IPR026019">
    <property type="entry name" value="Ribul_P_3_epim"/>
</dbReference>
<dbReference type="SUPFAM" id="SSF51366">
    <property type="entry name" value="Ribulose-phoshate binding barrel"/>
    <property type="match status" value="1"/>
</dbReference>
<keyword evidence="13" id="KW-0170">Cobalt</keyword>
<dbReference type="GO" id="GO:0019323">
    <property type="term" value="P:pentose catabolic process"/>
    <property type="evidence" value="ECO:0007669"/>
    <property type="project" value="UniProtKB-UniRule"/>
</dbReference>
<comment type="catalytic activity">
    <reaction evidence="1 10 11">
        <text>D-ribulose 5-phosphate = D-xylulose 5-phosphate</text>
        <dbReference type="Rhea" id="RHEA:13677"/>
        <dbReference type="ChEBI" id="CHEBI:57737"/>
        <dbReference type="ChEBI" id="CHEBI:58121"/>
        <dbReference type="EC" id="5.1.3.1"/>
    </reaction>
</comment>
<evidence type="ECO:0000256" key="3">
    <source>
        <dbReference type="ARBA" id="ARBA00001941"/>
    </source>
</evidence>
<keyword evidence="13" id="KW-0862">Zinc</keyword>
<comment type="cofactor">
    <cofactor evidence="3">
        <name>Co(2+)</name>
        <dbReference type="ChEBI" id="CHEBI:48828"/>
    </cofactor>
</comment>
<evidence type="ECO:0000256" key="10">
    <source>
        <dbReference type="HAMAP-Rule" id="MF_02227"/>
    </source>
</evidence>
<dbReference type="GO" id="GO:0005737">
    <property type="term" value="C:cytoplasm"/>
    <property type="evidence" value="ECO:0007669"/>
    <property type="project" value="UniProtKB-ARBA"/>
</dbReference>
<dbReference type="KEGG" id="wgl:WIGMOR_0167"/>
<dbReference type="HOGENOM" id="CLU_054856_1_0_6"/>
<accession>H6Q4F5</accession>
<feature type="binding site" evidence="10 13">
    <location>
        <position position="183"/>
    </location>
    <ligand>
        <name>a divalent metal cation</name>
        <dbReference type="ChEBI" id="CHEBI:60240"/>
    </ligand>
</feature>
<dbReference type="EC" id="5.1.3.1" evidence="7 10"/>
<feature type="active site" description="Proton donor" evidence="10 12">
    <location>
        <position position="183"/>
    </location>
</feature>
<dbReference type="FunFam" id="3.20.20.70:FF:000004">
    <property type="entry name" value="Ribulose-phosphate 3-epimerase"/>
    <property type="match status" value="1"/>
</dbReference>
<dbReference type="Proteomes" id="UP000009061">
    <property type="component" value="Chromosome"/>
</dbReference>
<dbReference type="STRING" id="1142511.WIGMOR_0167"/>
<keyword evidence="16" id="KW-1185">Reference proteome</keyword>
<evidence type="ECO:0000256" key="5">
    <source>
        <dbReference type="ARBA" id="ARBA00001954"/>
    </source>
</evidence>
<dbReference type="PANTHER" id="PTHR11749">
    <property type="entry name" value="RIBULOSE-5-PHOSPHATE-3-EPIMERASE"/>
    <property type="match status" value="1"/>
</dbReference>
<dbReference type="eggNOG" id="COG0036">
    <property type="taxonomic scope" value="Bacteria"/>
</dbReference>
<comment type="cofactor">
    <cofactor evidence="5">
        <name>Fe(2+)</name>
        <dbReference type="ChEBI" id="CHEBI:29033"/>
    </cofactor>
</comment>
<dbReference type="PIRSF" id="PIRSF001461">
    <property type="entry name" value="RPE"/>
    <property type="match status" value="1"/>
</dbReference>
<comment type="function">
    <text evidence="10">Catalyzes the reversible epimerization of D-ribulose 5-phosphate to D-xylulose 5-phosphate.</text>
</comment>
<dbReference type="Gene3D" id="3.20.20.70">
    <property type="entry name" value="Aldolase class I"/>
    <property type="match status" value="1"/>
</dbReference>
<dbReference type="InterPro" id="IPR000056">
    <property type="entry name" value="Ribul_P_3_epim-like"/>
</dbReference>
<evidence type="ECO:0000256" key="2">
    <source>
        <dbReference type="ARBA" id="ARBA00001936"/>
    </source>
</evidence>
<proteinExistence type="inferred from homology"/>
<evidence type="ECO:0000256" key="11">
    <source>
        <dbReference type="PIRNR" id="PIRNR001461"/>
    </source>
</evidence>
<comment type="cofactor">
    <cofactor evidence="4">
        <name>Zn(2+)</name>
        <dbReference type="ChEBI" id="CHEBI:29105"/>
    </cofactor>
</comment>
<dbReference type="GO" id="GO:0046872">
    <property type="term" value="F:metal ion binding"/>
    <property type="evidence" value="ECO:0007669"/>
    <property type="project" value="UniProtKB-UniRule"/>
</dbReference>
<dbReference type="PROSITE" id="PS01086">
    <property type="entry name" value="RIBUL_P_3_EPIMER_2"/>
    <property type="match status" value="1"/>
</dbReference>
<feature type="binding site" evidence="10 14">
    <location>
        <begin position="205"/>
        <end position="206"/>
    </location>
    <ligand>
        <name>substrate</name>
    </ligand>
</feature>
<dbReference type="GO" id="GO:0004750">
    <property type="term" value="F:D-ribulose-phosphate 3-epimerase activity"/>
    <property type="evidence" value="ECO:0007669"/>
    <property type="project" value="UniProtKB-UniRule"/>
</dbReference>
<feature type="binding site" evidence="10 13">
    <location>
        <position position="72"/>
    </location>
    <ligand>
        <name>a divalent metal cation</name>
        <dbReference type="ChEBI" id="CHEBI:60240"/>
    </ligand>
</feature>
<evidence type="ECO:0000313" key="15">
    <source>
        <dbReference type="EMBL" id="AFA41015.1"/>
    </source>
</evidence>
<sequence length="238" mass="26957">MSKIEHKYYISPSILAANFTILGKEIQQVISAGAKSIHFDVMDNHYVPNLSIGPIVLRSLRKSGFEIPIDIHLMAKPIDKLVCSFIKEKSNCIIFHPESTNKIEHILNKIKENNCKTGLAFSLSTSLKYLENNYILKNLDTVLIMSVNPGFFGQKFQIKAINRIRKIRKLINNSGYKILISVDGGINANNIYKIAYSGADIFVIGSAIFHQNHYFETIKEMQLKIIRAKSDILSKNKN</sequence>
<comment type="pathway">
    <text evidence="10">Carbohydrate degradation.</text>
</comment>
<evidence type="ECO:0000256" key="7">
    <source>
        <dbReference type="ARBA" id="ARBA00013188"/>
    </source>
</evidence>
<feature type="binding site" evidence="10 14">
    <location>
        <begin position="150"/>
        <end position="153"/>
    </location>
    <ligand>
        <name>substrate</name>
    </ligand>
</feature>
<dbReference type="NCBIfam" id="TIGR01163">
    <property type="entry name" value="rpe"/>
    <property type="match status" value="1"/>
</dbReference>
<feature type="binding site" evidence="10 13">
    <location>
        <position position="38"/>
    </location>
    <ligand>
        <name>a divalent metal cation</name>
        <dbReference type="ChEBI" id="CHEBI:60240"/>
    </ligand>
</feature>
<dbReference type="InterPro" id="IPR011060">
    <property type="entry name" value="RibuloseP-bd_barrel"/>
</dbReference>
<keyword evidence="10 11" id="KW-0119">Carbohydrate metabolism</keyword>
<comment type="cofactor">
    <cofactor evidence="2">
        <name>Mn(2+)</name>
        <dbReference type="ChEBI" id="CHEBI:29035"/>
    </cofactor>
</comment>
<keyword evidence="8 10" id="KW-0479">Metal-binding</keyword>
<dbReference type="GO" id="GO:0006098">
    <property type="term" value="P:pentose-phosphate shunt"/>
    <property type="evidence" value="ECO:0007669"/>
    <property type="project" value="UniProtKB-UniRule"/>
</dbReference>
<evidence type="ECO:0000256" key="6">
    <source>
        <dbReference type="ARBA" id="ARBA00009541"/>
    </source>
</evidence>
<dbReference type="HAMAP" id="MF_02227">
    <property type="entry name" value="RPE"/>
    <property type="match status" value="1"/>
</dbReference>
<dbReference type="InterPro" id="IPR013785">
    <property type="entry name" value="Aldolase_TIM"/>
</dbReference>
<feature type="binding site" evidence="10 14">
    <location>
        <position position="72"/>
    </location>
    <ligand>
        <name>substrate</name>
    </ligand>
</feature>
<organism evidence="15 16">
    <name type="scientific">Wigglesworthia glossinidia endosymbiont of Glossina morsitans morsitans</name>
    <name type="common">Yale colony</name>
    <dbReference type="NCBI Taxonomy" id="1142511"/>
    <lineage>
        <taxon>Bacteria</taxon>
        <taxon>Pseudomonadati</taxon>
        <taxon>Pseudomonadota</taxon>
        <taxon>Gammaproteobacteria</taxon>
        <taxon>Enterobacterales</taxon>
        <taxon>Erwiniaceae</taxon>
        <taxon>Wigglesworthia</taxon>
    </lineage>
</organism>
<feature type="binding site" evidence="10 13">
    <location>
        <position position="40"/>
    </location>
    <ligand>
        <name>a divalent metal cation</name>
        <dbReference type="ChEBI" id="CHEBI:60240"/>
    </ligand>
</feature>
<comment type="cofactor">
    <cofactor evidence="10 13">
        <name>a divalent metal cation</name>
        <dbReference type="ChEBI" id="CHEBI:60240"/>
    </cofactor>
    <text evidence="10 13">Binds 1 divalent metal cation per subunit.</text>
</comment>
<evidence type="ECO:0000256" key="4">
    <source>
        <dbReference type="ARBA" id="ARBA00001947"/>
    </source>
</evidence>
<feature type="binding site" evidence="14">
    <location>
        <position position="185"/>
    </location>
    <ligand>
        <name>substrate</name>
    </ligand>
</feature>
<gene>
    <name evidence="10 15" type="primary">rpe</name>
    <name evidence="15" type="ORF">WIGMOR_0167</name>
</gene>
<keyword evidence="13" id="KW-0464">Manganese</keyword>
<reference evidence="15 16" key="1">
    <citation type="journal article" date="2012" name="MBio">
        <title>Insight into the transmission biology and species-specific functional capabilities of tsetse (Diptera: glossinidae) obligate symbiont wigglesworthia.</title>
        <authorList>
            <person name="Rio R.V."/>
            <person name="Symula R.E."/>
            <person name="Wang J."/>
            <person name="Lohs C."/>
            <person name="Wu Y.N."/>
            <person name="Snyder A.K."/>
            <person name="Bjornson R.D."/>
            <person name="Oshima K."/>
            <person name="Biehl B.S."/>
            <person name="Perna N.T."/>
            <person name="Hattori M."/>
            <person name="Aksoy S."/>
        </authorList>
    </citation>
    <scope>NUCLEOTIDE SEQUENCE [LARGE SCALE GENOMIC DNA]</scope>
    <source>
        <strain evidence="15">WGM</strain>
    </source>
</reference>
<dbReference type="CDD" id="cd00429">
    <property type="entry name" value="RPE"/>
    <property type="match status" value="1"/>
</dbReference>
<feature type="active site" description="Proton acceptor" evidence="10 12">
    <location>
        <position position="40"/>
    </location>
</feature>
<evidence type="ECO:0000256" key="12">
    <source>
        <dbReference type="PIRSR" id="PIRSR001461-1"/>
    </source>
</evidence>